<dbReference type="PROSITE" id="PS51379">
    <property type="entry name" value="4FE4S_FER_2"/>
    <property type="match status" value="2"/>
</dbReference>
<dbReference type="PANTHER" id="PTHR40447:SF1">
    <property type="entry name" value="ANAEROBIC SULFITE REDUCTASE SUBUNIT A"/>
    <property type="match status" value="1"/>
</dbReference>
<organism evidence="5 6">
    <name type="scientific">bacterium (Candidatus Ratteibacteria) CG23_combo_of_CG06-09_8_20_14_all_48_7</name>
    <dbReference type="NCBI Taxonomy" id="2014292"/>
    <lineage>
        <taxon>Bacteria</taxon>
        <taxon>Candidatus Ratteibacteria</taxon>
    </lineage>
</organism>
<evidence type="ECO:0000313" key="6">
    <source>
        <dbReference type="Proteomes" id="UP000230392"/>
    </source>
</evidence>
<name>A0A2G9YAI3_9BACT</name>
<evidence type="ECO:0000313" key="5">
    <source>
        <dbReference type="EMBL" id="PIP16239.1"/>
    </source>
</evidence>
<reference evidence="5 6" key="1">
    <citation type="submission" date="2017-09" db="EMBL/GenBank/DDBJ databases">
        <title>Depth-based differentiation of microbial function through sediment-hosted aquifers and enrichment of novel symbionts in the deep terrestrial subsurface.</title>
        <authorList>
            <person name="Probst A.J."/>
            <person name="Ladd B."/>
            <person name="Jarett J.K."/>
            <person name="Geller-Mcgrath D.E."/>
            <person name="Sieber C.M."/>
            <person name="Emerson J.B."/>
            <person name="Anantharaman K."/>
            <person name="Thomas B.C."/>
            <person name="Malmstrom R."/>
            <person name="Stieglmeier M."/>
            <person name="Klingl A."/>
            <person name="Woyke T."/>
            <person name="Ryan C.M."/>
            <person name="Banfield J.F."/>
        </authorList>
    </citation>
    <scope>NUCLEOTIDE SEQUENCE [LARGE SCALE GENOMIC DNA]</scope>
    <source>
        <strain evidence="5">CG23_combo_of_CG06-09_8_20_14_all_48_7</strain>
    </source>
</reference>
<comment type="caution">
    <text evidence="5">The sequence shown here is derived from an EMBL/GenBank/DDBJ whole genome shotgun (WGS) entry which is preliminary data.</text>
</comment>
<evidence type="ECO:0000256" key="1">
    <source>
        <dbReference type="ARBA" id="ARBA00022723"/>
    </source>
</evidence>
<sequence>MKVRIIKKKKIKDLLKEVLPKWNLYVPQRNSGTDVWMEPLPKKEEPLEAALEKIVLDLVDTVISPKEVFFPQLESMFEFKDGNIQETSESSPKLIFGVSPCDLKGILLSDSFYRRTPKDKYYLSRIKNRLIVVKGCLKPPRPTCFCTSVKTGPFAETGFDLQLIDAEDSYFVEVGSKRGQEFTTTYKRYFSEPTGNYLITIKKIKTKACNSLALKVDFQKALNLMAQDRFIPEEIYRKIGERCIYCGGCLYVCPTCTCFNVVDNVKGTKGERLRNWDACIFEGYSREASGHNPRQDRWLRTARRYEHKLKFTSKVTGESGCVGCGRCLSSCPVGIGMSKFIQEITGEK</sequence>
<dbReference type="InterPro" id="IPR017900">
    <property type="entry name" value="4Fe4S_Fe_S_CS"/>
</dbReference>
<feature type="domain" description="4Fe-4S ferredoxin-type" evidence="4">
    <location>
        <begin position="233"/>
        <end position="264"/>
    </location>
</feature>
<evidence type="ECO:0000256" key="2">
    <source>
        <dbReference type="ARBA" id="ARBA00023004"/>
    </source>
</evidence>
<keyword evidence="3" id="KW-0411">Iron-sulfur</keyword>
<dbReference type="Gene3D" id="3.30.70.20">
    <property type="match status" value="1"/>
</dbReference>
<dbReference type="Pfam" id="PF17179">
    <property type="entry name" value="Fer4_22"/>
    <property type="match status" value="1"/>
</dbReference>
<keyword evidence="2" id="KW-0408">Iron</keyword>
<dbReference type="Proteomes" id="UP000230392">
    <property type="component" value="Unassembled WGS sequence"/>
</dbReference>
<proteinExistence type="predicted"/>
<dbReference type="EMBL" id="PCRF01000168">
    <property type="protein sequence ID" value="PIP16239.1"/>
    <property type="molecule type" value="Genomic_DNA"/>
</dbReference>
<dbReference type="AlphaFoldDB" id="A0A2G9YAI3"/>
<accession>A0A2G9YAI3</accession>
<dbReference type="GO" id="GO:0051536">
    <property type="term" value="F:iron-sulfur cluster binding"/>
    <property type="evidence" value="ECO:0007669"/>
    <property type="project" value="UniProtKB-KW"/>
</dbReference>
<gene>
    <name evidence="5" type="ORF">COX46_03460</name>
</gene>
<keyword evidence="1" id="KW-0479">Metal-binding</keyword>
<evidence type="ECO:0000256" key="3">
    <source>
        <dbReference type="ARBA" id="ARBA00023014"/>
    </source>
</evidence>
<dbReference type="InterPro" id="IPR017896">
    <property type="entry name" value="4Fe4S_Fe-S-bd"/>
</dbReference>
<evidence type="ECO:0000259" key="4">
    <source>
        <dbReference type="PROSITE" id="PS51379"/>
    </source>
</evidence>
<dbReference type="SUPFAM" id="SSF46548">
    <property type="entry name" value="alpha-helical ferredoxin"/>
    <property type="match status" value="1"/>
</dbReference>
<dbReference type="GO" id="GO:0046872">
    <property type="term" value="F:metal ion binding"/>
    <property type="evidence" value="ECO:0007669"/>
    <property type="project" value="UniProtKB-KW"/>
</dbReference>
<dbReference type="PANTHER" id="PTHR40447">
    <property type="entry name" value="ANAEROBIC SULFITE REDUCTASE SUBUNIT A"/>
    <property type="match status" value="1"/>
</dbReference>
<protein>
    <recommendedName>
        <fullName evidence="4">4Fe-4S ferredoxin-type domain-containing protein</fullName>
    </recommendedName>
</protein>
<dbReference type="PROSITE" id="PS00198">
    <property type="entry name" value="4FE4S_FER_1"/>
    <property type="match status" value="2"/>
</dbReference>
<feature type="domain" description="4Fe-4S ferredoxin-type" evidence="4">
    <location>
        <begin position="311"/>
        <end position="340"/>
    </location>
</feature>